<sequence>MAGASSRTGQEGTARAERARAVWSRDFALFFTARAIARLGDTMLPVALAAVLLQHGYGPARSASPWPRPPPPSPAWSYSAESSPTASAPAS</sequence>
<evidence type="ECO:0008006" key="4">
    <source>
        <dbReference type="Google" id="ProtNLM"/>
    </source>
</evidence>
<proteinExistence type="predicted"/>
<comment type="caution">
    <text evidence="2">The sequence shown here is derived from an EMBL/GenBank/DDBJ whole genome shotgun (WGS) entry which is preliminary data.</text>
</comment>
<evidence type="ECO:0000313" key="2">
    <source>
        <dbReference type="EMBL" id="KFG72510.1"/>
    </source>
</evidence>
<accession>A0A086MUE2</accession>
<protein>
    <recommendedName>
        <fullName evidence="4">MFS transporter</fullName>
    </recommendedName>
</protein>
<feature type="compositionally biased region" description="Low complexity" evidence="1">
    <location>
        <begin position="75"/>
        <end position="91"/>
    </location>
</feature>
<keyword evidence="3" id="KW-1185">Reference proteome</keyword>
<dbReference type="AlphaFoldDB" id="A0A086MUE2"/>
<dbReference type="Proteomes" id="UP000029095">
    <property type="component" value="Unassembled WGS sequence"/>
</dbReference>
<dbReference type="EMBL" id="JNFQ01000002">
    <property type="protein sequence ID" value="KFG72510.1"/>
    <property type="molecule type" value="Genomic_DNA"/>
</dbReference>
<reference evidence="2 3" key="1">
    <citation type="submission" date="2014-05" db="EMBL/GenBank/DDBJ databases">
        <title>Complete genome sequence of the Streptomyces mutabilis TRM45540.</title>
        <authorList>
            <person name="Luo X."/>
            <person name="Zhang L."/>
        </authorList>
    </citation>
    <scope>NUCLEOTIDE SEQUENCE [LARGE SCALE GENOMIC DNA]</scope>
    <source>
        <strain evidence="2 3">TRM45540</strain>
    </source>
</reference>
<name>A0A086MUE2_9ACTN</name>
<evidence type="ECO:0000256" key="1">
    <source>
        <dbReference type="SAM" id="MobiDB-lite"/>
    </source>
</evidence>
<dbReference type="STRING" id="1915400.FM21_16500"/>
<organism evidence="2 3">
    <name type="scientific">Streptomyces mutabilis</name>
    <dbReference type="NCBI Taxonomy" id="67332"/>
    <lineage>
        <taxon>Bacteria</taxon>
        <taxon>Bacillati</taxon>
        <taxon>Actinomycetota</taxon>
        <taxon>Actinomycetes</taxon>
        <taxon>Kitasatosporales</taxon>
        <taxon>Streptomycetaceae</taxon>
        <taxon>Streptomyces</taxon>
    </lineage>
</organism>
<feature type="region of interest" description="Disordered" evidence="1">
    <location>
        <begin position="58"/>
        <end position="91"/>
    </location>
</feature>
<dbReference type="HOGENOM" id="CLU_2425715_0_0_11"/>
<gene>
    <name evidence="2" type="ORF">FM21_16500</name>
</gene>
<evidence type="ECO:0000313" key="3">
    <source>
        <dbReference type="Proteomes" id="UP000029095"/>
    </source>
</evidence>